<dbReference type="AlphaFoldDB" id="A0A0E9VS65"/>
<protein>
    <submittedName>
        <fullName evidence="1">Uncharacterized protein</fullName>
    </submittedName>
</protein>
<organism evidence="1">
    <name type="scientific">Anguilla anguilla</name>
    <name type="common">European freshwater eel</name>
    <name type="synonym">Muraena anguilla</name>
    <dbReference type="NCBI Taxonomy" id="7936"/>
    <lineage>
        <taxon>Eukaryota</taxon>
        <taxon>Metazoa</taxon>
        <taxon>Chordata</taxon>
        <taxon>Craniata</taxon>
        <taxon>Vertebrata</taxon>
        <taxon>Euteleostomi</taxon>
        <taxon>Actinopterygii</taxon>
        <taxon>Neopterygii</taxon>
        <taxon>Teleostei</taxon>
        <taxon>Anguilliformes</taxon>
        <taxon>Anguillidae</taxon>
        <taxon>Anguilla</taxon>
    </lineage>
</organism>
<dbReference type="EMBL" id="GBXM01027618">
    <property type="protein sequence ID" value="JAH80959.1"/>
    <property type="molecule type" value="Transcribed_RNA"/>
</dbReference>
<name>A0A0E9VS65_ANGAN</name>
<sequence>MKNILYRFLYFMNDLSWLSNRIHLCGLGILGNCYYSALKLQ</sequence>
<proteinExistence type="predicted"/>
<reference evidence="1" key="1">
    <citation type="submission" date="2014-11" db="EMBL/GenBank/DDBJ databases">
        <authorList>
            <person name="Amaro Gonzalez C."/>
        </authorList>
    </citation>
    <scope>NUCLEOTIDE SEQUENCE</scope>
</reference>
<reference evidence="1" key="2">
    <citation type="journal article" date="2015" name="Fish Shellfish Immunol.">
        <title>Early steps in the European eel (Anguilla anguilla)-Vibrio vulnificus interaction in the gills: Role of the RtxA13 toxin.</title>
        <authorList>
            <person name="Callol A."/>
            <person name="Pajuelo D."/>
            <person name="Ebbesson L."/>
            <person name="Teles M."/>
            <person name="MacKenzie S."/>
            <person name="Amaro C."/>
        </authorList>
    </citation>
    <scope>NUCLEOTIDE SEQUENCE</scope>
</reference>
<accession>A0A0E9VS65</accession>
<evidence type="ECO:0000313" key="1">
    <source>
        <dbReference type="EMBL" id="JAH80959.1"/>
    </source>
</evidence>